<dbReference type="RefSeq" id="WP_011700284.1">
    <property type="nucleotide sequence ID" value="NC_008554.1"/>
</dbReference>
<organism evidence="4 5">
    <name type="scientific">Syntrophobacter fumaroxidans (strain DSM 10017 / MPOB)</name>
    <dbReference type="NCBI Taxonomy" id="335543"/>
    <lineage>
        <taxon>Bacteria</taxon>
        <taxon>Pseudomonadati</taxon>
        <taxon>Thermodesulfobacteriota</taxon>
        <taxon>Syntrophobacteria</taxon>
        <taxon>Syntrophobacterales</taxon>
        <taxon>Syntrophobacteraceae</taxon>
        <taxon>Syntrophobacter</taxon>
    </lineage>
</organism>
<accession>A0LP07</accession>
<keyword evidence="5" id="KW-1185">Reference proteome</keyword>
<dbReference type="Proteomes" id="UP000001784">
    <property type="component" value="Chromosome"/>
</dbReference>
<dbReference type="PROSITE" id="PS50234">
    <property type="entry name" value="VWFA"/>
    <property type="match status" value="1"/>
</dbReference>
<dbReference type="Gene3D" id="3.40.50.410">
    <property type="entry name" value="von Willebrand factor, type A domain"/>
    <property type="match status" value="1"/>
</dbReference>
<evidence type="ECO:0000256" key="1">
    <source>
        <dbReference type="SAM" id="MobiDB-lite"/>
    </source>
</evidence>
<feature type="domain" description="VWFA" evidence="3">
    <location>
        <begin position="80"/>
        <end position="223"/>
    </location>
</feature>
<dbReference type="Pfam" id="PF00092">
    <property type="entry name" value="VWA"/>
    <property type="match status" value="1"/>
</dbReference>
<proteinExistence type="predicted"/>
<dbReference type="InterPro" id="IPR036465">
    <property type="entry name" value="vWFA_dom_sf"/>
</dbReference>
<keyword evidence="2" id="KW-0732">Signal</keyword>
<sequence length="268" mass="28697">MKAKRTAVIALLLLGLVAGLPSCDQDTSTSQPVQSSRQPAPSPPTPPAQPQGPPPFDAPWPPPAKGGGEVALSDNLLARNYYVIMDSSGSMNEVRCSGNRTKSEAAKTALAQFARITPKDANMGLAVFDAYGIAERVPLGLENRDKFIAAVNATAPGNGTPLHDALLLGYRRLEETARRQAGYGEYHLVVITDGQAYPQNQDPTPVVAYILRQSPVVIHTIGFCIGTDHSLNQPGRTVYRAADNPRELQQGLEEVLAESPDFDLAAFK</sequence>
<dbReference type="SUPFAM" id="SSF53300">
    <property type="entry name" value="vWA-like"/>
    <property type="match status" value="1"/>
</dbReference>
<feature type="chain" id="PRO_5002627330" evidence="2">
    <location>
        <begin position="25"/>
        <end position="268"/>
    </location>
</feature>
<evidence type="ECO:0000313" key="5">
    <source>
        <dbReference type="Proteomes" id="UP000001784"/>
    </source>
</evidence>
<dbReference type="AlphaFoldDB" id="A0LP07"/>
<dbReference type="SMART" id="SM00327">
    <property type="entry name" value="VWA"/>
    <property type="match status" value="1"/>
</dbReference>
<gene>
    <name evidence="4" type="ordered locus">Sfum_3488</name>
</gene>
<feature type="compositionally biased region" description="Pro residues" evidence="1">
    <location>
        <begin position="40"/>
        <end position="64"/>
    </location>
</feature>
<dbReference type="HOGENOM" id="CLU_1081212_0_0_7"/>
<protein>
    <submittedName>
        <fullName evidence="4">von Willebrand factor, type A</fullName>
    </submittedName>
</protein>
<dbReference type="InParanoid" id="A0LP07"/>
<dbReference type="KEGG" id="sfu:Sfum_3488"/>
<name>A0LP07_SYNFM</name>
<dbReference type="STRING" id="335543.Sfum_3488"/>
<dbReference type="InterPro" id="IPR002035">
    <property type="entry name" value="VWF_A"/>
</dbReference>
<dbReference type="eggNOG" id="COG2304">
    <property type="taxonomic scope" value="Bacteria"/>
</dbReference>
<evidence type="ECO:0000256" key="2">
    <source>
        <dbReference type="SAM" id="SignalP"/>
    </source>
</evidence>
<feature type="signal peptide" evidence="2">
    <location>
        <begin position="1"/>
        <end position="24"/>
    </location>
</feature>
<feature type="region of interest" description="Disordered" evidence="1">
    <location>
        <begin position="24"/>
        <end position="68"/>
    </location>
</feature>
<dbReference type="EMBL" id="CP000478">
    <property type="protein sequence ID" value="ABK19159.1"/>
    <property type="molecule type" value="Genomic_DNA"/>
</dbReference>
<dbReference type="OrthoDB" id="6197364at2"/>
<evidence type="ECO:0000313" key="4">
    <source>
        <dbReference type="EMBL" id="ABK19159.1"/>
    </source>
</evidence>
<feature type="compositionally biased region" description="Low complexity" evidence="1">
    <location>
        <begin position="30"/>
        <end position="39"/>
    </location>
</feature>
<evidence type="ECO:0000259" key="3">
    <source>
        <dbReference type="PROSITE" id="PS50234"/>
    </source>
</evidence>
<reference evidence="4 5" key="1">
    <citation type="submission" date="2006-10" db="EMBL/GenBank/DDBJ databases">
        <title>Complete sequence of Syntrophobacter fumaroxidans MPOB.</title>
        <authorList>
            <consortium name="US DOE Joint Genome Institute"/>
            <person name="Copeland A."/>
            <person name="Lucas S."/>
            <person name="Lapidus A."/>
            <person name="Barry K."/>
            <person name="Detter J.C."/>
            <person name="Glavina del Rio T."/>
            <person name="Hammon N."/>
            <person name="Israni S."/>
            <person name="Pitluck S."/>
            <person name="Goltsman E.G."/>
            <person name="Martinez M."/>
            <person name="Schmutz J."/>
            <person name="Larimer F."/>
            <person name="Land M."/>
            <person name="Hauser L."/>
            <person name="Kyrpides N."/>
            <person name="Kim E."/>
            <person name="Boone D.R."/>
            <person name="Brockman F."/>
            <person name="Culley D."/>
            <person name="Ferry J."/>
            <person name="Gunsalus R."/>
            <person name="McInerney M.J."/>
            <person name="Morrison M."/>
            <person name="Plugge C."/>
            <person name="Rohlin L."/>
            <person name="Scholten J."/>
            <person name="Sieber J."/>
            <person name="Stams A.J.M."/>
            <person name="Worm P."/>
            <person name="Henstra A.M."/>
            <person name="Richardson P."/>
        </authorList>
    </citation>
    <scope>NUCLEOTIDE SEQUENCE [LARGE SCALE GENOMIC DNA]</scope>
    <source>
        <strain evidence="5">DSM 10017 / MPOB</strain>
    </source>
</reference>
<dbReference type="CDD" id="cd00198">
    <property type="entry name" value="vWFA"/>
    <property type="match status" value="1"/>
</dbReference>